<feature type="compositionally biased region" description="Low complexity" evidence="12">
    <location>
        <begin position="931"/>
        <end position="944"/>
    </location>
</feature>
<dbReference type="SUPFAM" id="SSF52113">
    <property type="entry name" value="BRCT domain"/>
    <property type="match status" value="1"/>
</dbReference>
<dbReference type="GO" id="GO:0009507">
    <property type="term" value="C:chloroplast"/>
    <property type="evidence" value="ECO:0007669"/>
    <property type="project" value="UniProtKB-SubCell"/>
</dbReference>
<reference evidence="14 15" key="1">
    <citation type="journal article" date="2018" name="Plant J.">
        <title>Genome sequences of Chlorella sorokiniana UTEX 1602 and Micractinium conductrix SAG 241.80: implications to maltose excretion by a green alga.</title>
        <authorList>
            <person name="Arriola M.B."/>
            <person name="Velmurugan N."/>
            <person name="Zhang Y."/>
            <person name="Plunkett M.H."/>
            <person name="Hondzo H."/>
            <person name="Barney B.M."/>
        </authorList>
    </citation>
    <scope>NUCLEOTIDE SEQUENCE [LARGE SCALE GENOMIC DNA]</scope>
    <source>
        <strain evidence="15">UTEX 1602</strain>
    </source>
</reference>
<feature type="domain" description="BRCT" evidence="13">
    <location>
        <begin position="27"/>
        <end position="130"/>
    </location>
</feature>
<dbReference type="InterPro" id="IPR002051">
    <property type="entry name" value="Haem_Oase"/>
</dbReference>
<dbReference type="SUPFAM" id="SSF48613">
    <property type="entry name" value="Heme oxygenase-like"/>
    <property type="match status" value="1"/>
</dbReference>
<dbReference type="Proteomes" id="UP000239899">
    <property type="component" value="Unassembled WGS sequence"/>
</dbReference>
<comment type="subcellular location">
    <subcellularLocation>
        <location evidence="1">Plastid</location>
        <location evidence="1">Chloroplast</location>
    </subcellularLocation>
</comment>
<accession>A0A2P6TH32</accession>
<keyword evidence="11" id="KW-0408">Iron</keyword>
<evidence type="ECO:0000256" key="7">
    <source>
        <dbReference type="ARBA" id="ARBA00022640"/>
    </source>
</evidence>
<evidence type="ECO:0000256" key="8">
    <source>
        <dbReference type="ARBA" id="ARBA00022723"/>
    </source>
</evidence>
<evidence type="ECO:0000259" key="13">
    <source>
        <dbReference type="PROSITE" id="PS50172"/>
    </source>
</evidence>
<keyword evidence="9" id="KW-0809">Transit peptide</keyword>
<keyword evidence="8" id="KW-0479">Metal-binding</keyword>
<dbReference type="EMBL" id="LHPG02000016">
    <property type="protein sequence ID" value="PRW33602.1"/>
    <property type="molecule type" value="Genomic_DNA"/>
</dbReference>
<dbReference type="Pfam" id="PF01126">
    <property type="entry name" value="Heme_oxygenase"/>
    <property type="match status" value="1"/>
</dbReference>
<comment type="similarity">
    <text evidence="2">Belongs to the heme oxygenase family.</text>
</comment>
<evidence type="ECO:0000256" key="11">
    <source>
        <dbReference type="ARBA" id="ARBA00023004"/>
    </source>
</evidence>
<organism evidence="14 15">
    <name type="scientific">Chlorella sorokiniana</name>
    <name type="common">Freshwater green alga</name>
    <dbReference type="NCBI Taxonomy" id="3076"/>
    <lineage>
        <taxon>Eukaryota</taxon>
        <taxon>Viridiplantae</taxon>
        <taxon>Chlorophyta</taxon>
        <taxon>core chlorophytes</taxon>
        <taxon>Trebouxiophyceae</taxon>
        <taxon>Chlorellales</taxon>
        <taxon>Chlorellaceae</taxon>
        <taxon>Chlorella clade</taxon>
        <taxon>Chlorella</taxon>
    </lineage>
</organism>
<feature type="region of interest" description="Disordered" evidence="12">
    <location>
        <begin position="781"/>
        <end position="807"/>
    </location>
</feature>
<dbReference type="PANTHER" id="PTHR35703:SF2">
    <property type="entry name" value="HEME OXYGENASE 1, CHLOROPLASTIC-RELATED"/>
    <property type="match status" value="1"/>
</dbReference>
<keyword evidence="10" id="KW-0560">Oxidoreductase</keyword>
<dbReference type="InterPro" id="IPR036691">
    <property type="entry name" value="Endo/exonu/phosph_ase_sf"/>
</dbReference>
<feature type="compositionally biased region" description="Low complexity" evidence="12">
    <location>
        <begin position="786"/>
        <end position="798"/>
    </location>
</feature>
<keyword evidence="7" id="KW-0934">Plastid</keyword>
<dbReference type="CDD" id="cd19165">
    <property type="entry name" value="HemeO"/>
    <property type="match status" value="1"/>
</dbReference>
<feature type="compositionally biased region" description="Acidic residues" evidence="12">
    <location>
        <begin position="203"/>
        <end position="216"/>
    </location>
</feature>
<dbReference type="GO" id="GO:0046872">
    <property type="term" value="F:metal ion binding"/>
    <property type="evidence" value="ECO:0007669"/>
    <property type="project" value="UniProtKB-KW"/>
</dbReference>
<gene>
    <name evidence="14" type="ORF">C2E21_7605</name>
</gene>
<evidence type="ECO:0000256" key="3">
    <source>
        <dbReference type="ARBA" id="ARBA00012360"/>
    </source>
</evidence>
<keyword evidence="15" id="KW-1185">Reference proteome</keyword>
<dbReference type="GO" id="GO:0006788">
    <property type="term" value="P:heme oxidation"/>
    <property type="evidence" value="ECO:0007669"/>
    <property type="project" value="InterPro"/>
</dbReference>
<comment type="caution">
    <text evidence="14">The sequence shown here is derived from an EMBL/GenBank/DDBJ whole genome shotgun (WGS) entry which is preliminary data.</text>
</comment>
<evidence type="ECO:0000256" key="4">
    <source>
        <dbReference type="ARBA" id="ARBA00022528"/>
    </source>
</evidence>
<keyword evidence="4" id="KW-0150">Chloroplast</keyword>
<evidence type="ECO:0000313" key="14">
    <source>
        <dbReference type="EMBL" id="PRW33602.1"/>
    </source>
</evidence>
<dbReference type="InterPro" id="IPR016053">
    <property type="entry name" value="Haem_Oase-like"/>
</dbReference>
<dbReference type="GO" id="GO:0015979">
    <property type="term" value="P:photosynthesis"/>
    <property type="evidence" value="ECO:0007669"/>
    <property type="project" value="UniProtKB-KW"/>
</dbReference>
<evidence type="ECO:0000256" key="9">
    <source>
        <dbReference type="ARBA" id="ARBA00022946"/>
    </source>
</evidence>
<dbReference type="InterPro" id="IPR036420">
    <property type="entry name" value="BRCT_dom_sf"/>
</dbReference>
<dbReference type="InterPro" id="IPR001357">
    <property type="entry name" value="BRCT_dom"/>
</dbReference>
<dbReference type="Gene3D" id="3.60.10.10">
    <property type="entry name" value="Endonuclease/exonuclease/phosphatase"/>
    <property type="match status" value="1"/>
</dbReference>
<feature type="region of interest" description="Disordered" evidence="12">
    <location>
        <begin position="892"/>
        <end position="944"/>
    </location>
</feature>
<dbReference type="Pfam" id="PF03372">
    <property type="entry name" value="Exo_endo_phos"/>
    <property type="match status" value="1"/>
</dbReference>
<evidence type="ECO:0000256" key="6">
    <source>
        <dbReference type="ARBA" id="ARBA00022617"/>
    </source>
</evidence>
<dbReference type="InterPro" id="IPR016084">
    <property type="entry name" value="Haem_Oase-like_multi-hlx"/>
</dbReference>
<dbReference type="OrthoDB" id="652091at2759"/>
<dbReference type="InterPro" id="IPR005135">
    <property type="entry name" value="Endo/exonuclease/phosphatase"/>
</dbReference>
<evidence type="ECO:0000256" key="2">
    <source>
        <dbReference type="ARBA" id="ARBA00006134"/>
    </source>
</evidence>
<dbReference type="AlphaFoldDB" id="A0A2P6TH32"/>
<evidence type="ECO:0000256" key="12">
    <source>
        <dbReference type="SAM" id="MobiDB-lite"/>
    </source>
</evidence>
<evidence type="ECO:0000313" key="15">
    <source>
        <dbReference type="Proteomes" id="UP000239899"/>
    </source>
</evidence>
<dbReference type="STRING" id="3076.A0A2P6TH32"/>
<protein>
    <recommendedName>
        <fullName evidence="3">heme oxygenase (biliverdin-producing)</fullName>
        <ecNumber evidence="3">1.14.14.18</ecNumber>
    </recommendedName>
</protein>
<keyword evidence="5" id="KW-0602">Photosynthesis</keyword>
<sequence length="944" mass="100526">MGSAPPVKRQRSSGSGGSGAAAGIGAAATGPLAGVAVFVQRNSLQSGAQLDAWKRSLPALGGALIESEAAYSDATHALVPSGSKGGWPCLPQTLQPGSAAMPAGLHYVTEHWLAACIRNRARMPEHDFAPAAAVAAAAAGPPMAKVQEQGAAAAALQAAALPSSPAAAAATSPIAAVAAVDAAEAGSGSVPAESGGNGGGGSDPDDSSGEEAEDGGEGSGDPGRCSAWYAREAGQMAFAPERHEDDNRTCTLLSWNIWDCLDRQCFEERMLEIGREIARNDFPDVILLQEVSQRALGLLSRQPWLAAYLRSPVPERIRCCTMILLRKDRVGPPPAHREVQWLEPYICGLNDERGEVGFPRDVKSVRCTILGRPVRISTTHLVHWGAGLRQWYEVNGWLSQQQAVNPSIDLDWWLAGDFNWHYPKPMAMPPGWVDVWATLMPHNTGHTWSSLARTGQPTGPGAQARLDRVCARVHSFRPIQIDNLTGSQPIQGAVRLRRTGGRRPAQEIAAYVSDHPHATFLEELRDYSMKLHTKSQAPKEGQAPEPKQQKPFEPTREGFLNFMVESKVVYDAFEDIMREAAVPFYAQLANTGLERGAALEKDIAYMQQQWGLQAPVAAEDGIGHRYAKLLRELAVNNPPAFICHYYNHYFAHTAGGRMIGKSVSNAVLDGWTGAFYEWEGDVKALLDSVRNTVNTVAEGWSREEKDACLEATPGTFTWGGQLVSLITGGKPLQRPARGQPPAAVAGVGAFGGGGGEFAGAPPPTSAAPIAEDHQIEDHAAAMPAEPSSSGKPSSNGKPHLPSSIYVAFPKDSLPPDGHTLTLKEQKCNPETERCRTPIHVWESRCRACDGTGIARWVTSRQRHHVMSVCVLCSGLGYVRHTSTHSVPHVNGCGPHTTIGRPPAPETKPHRFSFGGHWPGKGGSGGSGGSASGSSGSSGSSKPKK</sequence>
<feature type="region of interest" description="Disordered" evidence="12">
    <location>
        <begin position="533"/>
        <end position="554"/>
    </location>
</feature>
<proteinExistence type="inferred from homology"/>
<dbReference type="PROSITE" id="PS50172">
    <property type="entry name" value="BRCT"/>
    <property type="match status" value="1"/>
</dbReference>
<evidence type="ECO:0000256" key="5">
    <source>
        <dbReference type="ARBA" id="ARBA00022531"/>
    </source>
</evidence>
<dbReference type="Gene3D" id="1.20.910.10">
    <property type="entry name" value="Heme oxygenase-like"/>
    <property type="match status" value="1"/>
</dbReference>
<dbReference type="InterPro" id="IPR016951">
    <property type="entry name" value="Haem_Oase_decyc_pln"/>
</dbReference>
<evidence type="ECO:0000256" key="10">
    <source>
        <dbReference type="ARBA" id="ARBA00023002"/>
    </source>
</evidence>
<keyword evidence="6" id="KW-0349">Heme</keyword>
<dbReference type="SUPFAM" id="SSF56219">
    <property type="entry name" value="DNase I-like"/>
    <property type="match status" value="1"/>
</dbReference>
<dbReference type="Gene3D" id="3.40.50.10190">
    <property type="entry name" value="BRCT domain"/>
    <property type="match status" value="1"/>
</dbReference>
<feature type="region of interest" description="Disordered" evidence="12">
    <location>
        <begin position="1"/>
        <end position="21"/>
    </location>
</feature>
<feature type="compositionally biased region" description="Gly residues" evidence="12">
    <location>
        <begin position="916"/>
        <end position="930"/>
    </location>
</feature>
<dbReference type="PANTHER" id="PTHR35703">
    <property type="entry name" value="HEME OXYGENASE 1, CHLOROPLASTIC-RELATED"/>
    <property type="match status" value="1"/>
</dbReference>
<dbReference type="EC" id="1.14.14.18" evidence="3"/>
<name>A0A2P6TH32_CHLSO</name>
<evidence type="ECO:0000256" key="1">
    <source>
        <dbReference type="ARBA" id="ARBA00004229"/>
    </source>
</evidence>
<feature type="region of interest" description="Disordered" evidence="12">
    <location>
        <begin position="187"/>
        <end position="226"/>
    </location>
</feature>
<dbReference type="GO" id="GO:0004392">
    <property type="term" value="F:heme oxygenase (decyclizing) activity"/>
    <property type="evidence" value="ECO:0007669"/>
    <property type="project" value="UniProtKB-EC"/>
</dbReference>